<protein>
    <submittedName>
        <fullName evidence="10">Threonine dehydratase</fullName>
    </submittedName>
</protein>
<dbReference type="PANTHER" id="PTHR43050">
    <property type="entry name" value="SERINE / THREONINE RACEMASE FAMILY MEMBER"/>
    <property type="match status" value="1"/>
</dbReference>
<dbReference type="EMBL" id="FNAP01000013">
    <property type="protein sequence ID" value="SDE81679.1"/>
    <property type="molecule type" value="Genomic_DNA"/>
</dbReference>
<dbReference type="GO" id="GO:0005524">
    <property type="term" value="F:ATP binding"/>
    <property type="evidence" value="ECO:0007669"/>
    <property type="project" value="TreeGrafter"/>
</dbReference>
<feature type="domain" description="Tryptophan synthase beta chain-like PALP" evidence="9">
    <location>
        <begin position="24"/>
        <end position="310"/>
    </location>
</feature>
<evidence type="ECO:0000259" key="9">
    <source>
        <dbReference type="Pfam" id="PF00291"/>
    </source>
</evidence>
<dbReference type="GO" id="GO:0030170">
    <property type="term" value="F:pyridoxal phosphate binding"/>
    <property type="evidence" value="ECO:0007669"/>
    <property type="project" value="InterPro"/>
</dbReference>
<evidence type="ECO:0000313" key="10">
    <source>
        <dbReference type="EMBL" id="SDE81679.1"/>
    </source>
</evidence>
<evidence type="ECO:0000256" key="8">
    <source>
        <dbReference type="ARBA" id="ARBA00023239"/>
    </source>
</evidence>
<keyword evidence="8" id="KW-0456">Lyase</keyword>
<dbReference type="InterPro" id="IPR036052">
    <property type="entry name" value="TrpB-like_PALP_sf"/>
</dbReference>
<dbReference type="InterPro" id="IPR000634">
    <property type="entry name" value="Ser/Thr_deHydtase_PyrdxlP-BS"/>
</dbReference>
<name>A0A1G7G0T0_9PROT</name>
<dbReference type="PROSITE" id="PS00165">
    <property type="entry name" value="DEHYDRATASE_SER_THR"/>
    <property type="match status" value="1"/>
</dbReference>
<dbReference type="FunFam" id="3.40.50.1100:FF:000007">
    <property type="entry name" value="L-threonine dehydratase catabolic TdcB"/>
    <property type="match status" value="1"/>
</dbReference>
<comment type="cofactor">
    <cofactor evidence="4">
        <name>Mg(2+)</name>
        <dbReference type="ChEBI" id="CHEBI:18420"/>
    </cofactor>
</comment>
<reference evidence="10 11" key="1">
    <citation type="submission" date="2016-10" db="EMBL/GenBank/DDBJ databases">
        <authorList>
            <person name="de Groot N.N."/>
        </authorList>
    </citation>
    <scope>NUCLEOTIDE SEQUENCE [LARGE SCALE GENOMIC DNA]</scope>
    <source>
        <strain evidence="10 11">ATCC 700224</strain>
    </source>
</reference>
<dbReference type="CDD" id="cd01562">
    <property type="entry name" value="Thr-dehyd"/>
    <property type="match status" value="1"/>
</dbReference>
<comment type="similarity">
    <text evidence="5">Belongs to the serine/threonine dehydratase family.</text>
</comment>
<evidence type="ECO:0000256" key="1">
    <source>
        <dbReference type="ARBA" id="ARBA00001913"/>
    </source>
</evidence>
<dbReference type="FunFam" id="3.40.50.1100:FF:000005">
    <property type="entry name" value="Threonine dehydratase catabolic"/>
    <property type="match status" value="1"/>
</dbReference>
<evidence type="ECO:0000256" key="2">
    <source>
        <dbReference type="ARBA" id="ARBA00001933"/>
    </source>
</evidence>
<dbReference type="GO" id="GO:0000287">
    <property type="term" value="F:magnesium ion binding"/>
    <property type="evidence" value="ECO:0007669"/>
    <property type="project" value="TreeGrafter"/>
</dbReference>
<dbReference type="STRING" id="69960.SAMN05421720_11327"/>
<dbReference type="PANTHER" id="PTHR43050:SF1">
    <property type="entry name" value="SERINE RACEMASE"/>
    <property type="match status" value="1"/>
</dbReference>
<dbReference type="GO" id="GO:0070179">
    <property type="term" value="P:D-serine biosynthetic process"/>
    <property type="evidence" value="ECO:0007669"/>
    <property type="project" value="TreeGrafter"/>
</dbReference>
<comment type="cofactor">
    <cofactor evidence="1">
        <name>Ca(2+)</name>
        <dbReference type="ChEBI" id="CHEBI:29108"/>
    </cofactor>
</comment>
<evidence type="ECO:0000256" key="6">
    <source>
        <dbReference type="ARBA" id="ARBA00022842"/>
    </source>
</evidence>
<keyword evidence="7" id="KW-0663">Pyridoxal phosphate</keyword>
<evidence type="ECO:0000256" key="7">
    <source>
        <dbReference type="ARBA" id="ARBA00022898"/>
    </source>
</evidence>
<dbReference type="GO" id="GO:0003941">
    <property type="term" value="F:L-serine ammonia-lyase activity"/>
    <property type="evidence" value="ECO:0007669"/>
    <property type="project" value="TreeGrafter"/>
</dbReference>
<dbReference type="InterPro" id="IPR001926">
    <property type="entry name" value="TrpB-like_PALP"/>
</dbReference>
<gene>
    <name evidence="10" type="ORF">SAMN05421720_11327</name>
</gene>
<dbReference type="Gene3D" id="3.40.50.1100">
    <property type="match status" value="2"/>
</dbReference>
<evidence type="ECO:0000313" key="11">
    <source>
        <dbReference type="Proteomes" id="UP000199412"/>
    </source>
</evidence>
<evidence type="ECO:0000256" key="3">
    <source>
        <dbReference type="ARBA" id="ARBA00001936"/>
    </source>
</evidence>
<evidence type="ECO:0000256" key="5">
    <source>
        <dbReference type="ARBA" id="ARBA00010869"/>
    </source>
</evidence>
<dbReference type="GO" id="GO:0030378">
    <property type="term" value="F:serine racemase activity"/>
    <property type="evidence" value="ECO:0007669"/>
    <property type="project" value="TreeGrafter"/>
</dbReference>
<sequence length="323" mass="33586">MPVSMSPALPTDAHIRAAHERIGPHVHRTPVLTCATLDRMAGATLVFKAEPLQKVGAFKARGAVNAVFSLSDEAAARGVATHSSGNHGQALAYAAARRGIPAHIVMPETAARPKLEAVRGYGGRVTLCPPGTRAREQALADVLAATGADMVHPYNDPRVIAGQGTCALELLEQAGPLDLVIAPVGGGGLISGTALACAATAPAPRVLGAEPANADDAARSLKAGCIVEDDAPDTIADGLRASLRDLTFAIIRAHVPAIFTVTEEQIVTAMRLIWQFMKLIVEPSAAVPLAAVLAHPEDFRGRRVGVILTGGNVDLDRLPWMPP</sequence>
<dbReference type="Proteomes" id="UP000199412">
    <property type="component" value="Unassembled WGS sequence"/>
</dbReference>
<dbReference type="SUPFAM" id="SSF53686">
    <property type="entry name" value="Tryptophan synthase beta subunit-like PLP-dependent enzymes"/>
    <property type="match status" value="1"/>
</dbReference>
<evidence type="ECO:0000256" key="4">
    <source>
        <dbReference type="ARBA" id="ARBA00001946"/>
    </source>
</evidence>
<comment type="cofactor">
    <cofactor evidence="3">
        <name>Mn(2+)</name>
        <dbReference type="ChEBI" id="CHEBI:29035"/>
    </cofactor>
</comment>
<comment type="cofactor">
    <cofactor evidence="2">
        <name>pyridoxal 5'-phosphate</name>
        <dbReference type="ChEBI" id="CHEBI:597326"/>
    </cofactor>
</comment>
<dbReference type="AlphaFoldDB" id="A0A1G7G0T0"/>
<proteinExistence type="inferred from homology"/>
<keyword evidence="6" id="KW-0460">Magnesium</keyword>
<keyword evidence="11" id="KW-1185">Reference proteome</keyword>
<accession>A0A1G7G0T0</accession>
<dbReference type="RefSeq" id="WP_218128448.1">
    <property type="nucleotide sequence ID" value="NZ_FNAP01000013.1"/>
</dbReference>
<dbReference type="GO" id="GO:0018114">
    <property type="term" value="F:threonine racemase activity"/>
    <property type="evidence" value="ECO:0007669"/>
    <property type="project" value="TreeGrafter"/>
</dbReference>
<organism evidence="10 11">
    <name type="scientific">Rhodospira trueperi</name>
    <dbReference type="NCBI Taxonomy" id="69960"/>
    <lineage>
        <taxon>Bacteria</taxon>
        <taxon>Pseudomonadati</taxon>
        <taxon>Pseudomonadota</taxon>
        <taxon>Alphaproteobacteria</taxon>
        <taxon>Rhodospirillales</taxon>
        <taxon>Rhodospirillaceae</taxon>
        <taxon>Rhodospira</taxon>
    </lineage>
</organism>
<dbReference type="Pfam" id="PF00291">
    <property type="entry name" value="PALP"/>
    <property type="match status" value="1"/>
</dbReference>